<dbReference type="GO" id="GO:0003700">
    <property type="term" value="F:DNA-binding transcription factor activity"/>
    <property type="evidence" value="ECO:0007669"/>
    <property type="project" value="InterPro"/>
</dbReference>
<feature type="compositionally biased region" description="Polar residues" evidence="2">
    <location>
        <begin position="175"/>
        <end position="191"/>
    </location>
</feature>
<feature type="compositionally biased region" description="Basic and acidic residues" evidence="2">
    <location>
        <begin position="218"/>
        <end position="227"/>
    </location>
</feature>
<name>A0A8H2XF07_9AGAM</name>
<protein>
    <recommendedName>
        <fullName evidence="3">BZIP domain-containing protein</fullName>
    </recommendedName>
</protein>
<feature type="compositionally biased region" description="Acidic residues" evidence="2">
    <location>
        <begin position="45"/>
        <end position="56"/>
    </location>
</feature>
<evidence type="ECO:0000259" key="3">
    <source>
        <dbReference type="Pfam" id="PF00170"/>
    </source>
</evidence>
<comment type="caution">
    <text evidence="4">The sequence shown here is derived from an EMBL/GenBank/DDBJ whole genome shotgun (WGS) entry which is preliminary data.</text>
</comment>
<feature type="compositionally biased region" description="Low complexity" evidence="2">
    <location>
        <begin position="440"/>
        <end position="449"/>
    </location>
</feature>
<dbReference type="SUPFAM" id="SSF57959">
    <property type="entry name" value="Leucine zipper domain"/>
    <property type="match status" value="1"/>
</dbReference>
<feature type="region of interest" description="Disordered" evidence="2">
    <location>
        <begin position="274"/>
        <end position="361"/>
    </location>
</feature>
<dbReference type="Gene3D" id="1.20.5.170">
    <property type="match status" value="1"/>
</dbReference>
<evidence type="ECO:0000313" key="5">
    <source>
        <dbReference type="Proteomes" id="UP000663888"/>
    </source>
</evidence>
<feature type="region of interest" description="Disordered" evidence="2">
    <location>
        <begin position="1"/>
        <end position="70"/>
    </location>
</feature>
<proteinExistence type="predicted"/>
<feature type="region of interest" description="Disordered" evidence="2">
    <location>
        <begin position="123"/>
        <end position="238"/>
    </location>
</feature>
<dbReference type="AlphaFoldDB" id="A0A8H2XF07"/>
<dbReference type="Pfam" id="PF00170">
    <property type="entry name" value="bZIP_1"/>
    <property type="match status" value="1"/>
</dbReference>
<feature type="coiled-coil region" evidence="1">
    <location>
        <begin position="247"/>
        <end position="274"/>
    </location>
</feature>
<keyword evidence="1" id="KW-0175">Coiled coil</keyword>
<evidence type="ECO:0000313" key="4">
    <source>
        <dbReference type="EMBL" id="CAE6425264.1"/>
    </source>
</evidence>
<evidence type="ECO:0000256" key="2">
    <source>
        <dbReference type="SAM" id="MobiDB-lite"/>
    </source>
</evidence>
<dbReference type="Proteomes" id="UP000663888">
    <property type="component" value="Unassembled WGS sequence"/>
</dbReference>
<reference evidence="4" key="1">
    <citation type="submission" date="2021-01" db="EMBL/GenBank/DDBJ databases">
        <authorList>
            <person name="Kaushik A."/>
        </authorList>
    </citation>
    <scope>NUCLEOTIDE SEQUENCE</scope>
    <source>
        <strain evidence="4">AG4-R118</strain>
    </source>
</reference>
<dbReference type="InterPro" id="IPR004827">
    <property type="entry name" value="bZIP"/>
</dbReference>
<feature type="compositionally biased region" description="Low complexity" evidence="2">
    <location>
        <begin position="339"/>
        <end position="356"/>
    </location>
</feature>
<feature type="compositionally biased region" description="Polar residues" evidence="2">
    <location>
        <begin position="383"/>
        <end position="392"/>
    </location>
</feature>
<organism evidence="4 5">
    <name type="scientific">Rhizoctonia solani</name>
    <dbReference type="NCBI Taxonomy" id="456999"/>
    <lineage>
        <taxon>Eukaryota</taxon>
        <taxon>Fungi</taxon>
        <taxon>Dikarya</taxon>
        <taxon>Basidiomycota</taxon>
        <taxon>Agaricomycotina</taxon>
        <taxon>Agaricomycetes</taxon>
        <taxon>Cantharellales</taxon>
        <taxon>Ceratobasidiaceae</taxon>
        <taxon>Rhizoctonia</taxon>
    </lineage>
</organism>
<feature type="compositionally biased region" description="Basic residues" evidence="2">
    <location>
        <begin position="228"/>
        <end position="238"/>
    </location>
</feature>
<sequence length="568" mass="62653">MDLASDHSAPGQSESKYSEPPIGYINVRRHELRRPQPAINVHQSEEDDDSSIEEEPNERPPGATTIPSPLLMHRLADSRRPDGVLNHDMQSHFQALLPMLTSISSTERASLAEHVHPARDGNARFARAPSSSGITRHRGGPPIVTASRDPPHRRDSIVTASESSVVSTASPSAGPNDQSHLQRESSVTISPDGTYRRPGKHRVGESPTPEEYMALPPEAKKKVDNRLSARRSRAKRKEHVHILTSQIVEQQNTIEMLRIENKQLNDHIANLSRAGYALHPPPPPPPPPFQSGLVPHPSPHLRHMPGPPGHGHASGRQLPSVHHSQLPHLSDSPHRTRSTHSPTLSHPSSSSGLVAPAGPPVGPGHVPLLGYNVALASRSDASGSNYVAQGQSGPRYDSPGRGTKREVDDEVDDRLRTRVRYASPERVNWERDSEGRRMSHSSYRSPSRSAEYHSRYPSKRTGPSSRSPSPQPRWEQLPRSLAAARQDTAEDVSDYRTPIQISGQGLFSDRIATLIRVHKRAVLTYQDARRGQMTEREEERMEGVLAAAEAIGKEVEELTDEFHYVGQP</sequence>
<feature type="domain" description="BZIP" evidence="3">
    <location>
        <begin position="219"/>
        <end position="271"/>
    </location>
</feature>
<feature type="region of interest" description="Disordered" evidence="2">
    <location>
        <begin position="383"/>
        <end position="492"/>
    </location>
</feature>
<feature type="compositionally biased region" description="Low complexity" evidence="2">
    <location>
        <begin position="459"/>
        <end position="468"/>
    </location>
</feature>
<feature type="compositionally biased region" description="Low complexity" evidence="2">
    <location>
        <begin position="157"/>
        <end position="173"/>
    </location>
</feature>
<accession>A0A8H2XF07</accession>
<dbReference type="EMBL" id="CAJMWX010000729">
    <property type="protein sequence ID" value="CAE6425264.1"/>
    <property type="molecule type" value="Genomic_DNA"/>
</dbReference>
<feature type="compositionally biased region" description="Pro residues" evidence="2">
    <location>
        <begin position="279"/>
        <end position="289"/>
    </location>
</feature>
<gene>
    <name evidence="4" type="ORF">RDB_LOCUS27700</name>
</gene>
<dbReference type="InterPro" id="IPR046347">
    <property type="entry name" value="bZIP_sf"/>
</dbReference>
<feature type="compositionally biased region" description="Basic and acidic residues" evidence="2">
    <location>
        <begin position="427"/>
        <end position="437"/>
    </location>
</feature>
<evidence type="ECO:0000256" key="1">
    <source>
        <dbReference type="SAM" id="Coils"/>
    </source>
</evidence>